<feature type="transmembrane region" description="Helical" evidence="1">
    <location>
        <begin position="54"/>
        <end position="73"/>
    </location>
</feature>
<sequence length="123" mass="13179">MKLSKAIAGISSIGSSLYLASATFAQTGADDALSYIDDIHTTGERDLMQFVRNLINWAIGIAALVCVVMLIFAGYSYITASGNEEKVQKATKTLTWAIVGLVVCFIAVILVNFVIKNFLGPKS</sequence>
<evidence type="ECO:0000313" key="3">
    <source>
        <dbReference type="EMBL" id="HHX99558.1"/>
    </source>
</evidence>
<accession>A0A832R945</accession>
<protein>
    <recommendedName>
        <fullName evidence="5">DUF4134 domain-containing protein</fullName>
    </recommendedName>
</protein>
<reference evidence="3 4" key="1">
    <citation type="journal article" date="2020" name="Biotechnol. Biofuels">
        <title>New insights from the biogas microbiome by comprehensive genome-resolved metagenomics of nearly 1600 species originating from multiple anaerobic digesters.</title>
        <authorList>
            <person name="Campanaro S."/>
            <person name="Treu L."/>
            <person name="Rodriguez-R L.M."/>
            <person name="Kovalovszki A."/>
            <person name="Ziels R.M."/>
            <person name="Maus I."/>
            <person name="Zhu X."/>
            <person name="Kougias P.G."/>
            <person name="Basile A."/>
            <person name="Luo G."/>
            <person name="Schluter A."/>
            <person name="Konstantinidis K.T."/>
            <person name="Angelidaki I."/>
        </authorList>
    </citation>
    <scope>NUCLEOTIDE SEQUENCE [LARGE SCALE GENOMIC DNA]</scope>
    <source>
        <strain evidence="3">AS05jafATM_89</strain>
    </source>
</reference>
<evidence type="ECO:0008006" key="5">
    <source>
        <dbReference type="Google" id="ProtNLM"/>
    </source>
</evidence>
<evidence type="ECO:0000313" key="4">
    <source>
        <dbReference type="Proteomes" id="UP000576550"/>
    </source>
</evidence>
<comment type="caution">
    <text evidence="3">The sequence shown here is derived from an EMBL/GenBank/DDBJ whole genome shotgun (WGS) entry which is preliminary data.</text>
</comment>
<evidence type="ECO:0000256" key="2">
    <source>
        <dbReference type="SAM" id="SignalP"/>
    </source>
</evidence>
<feature type="chain" id="PRO_5032370963" description="DUF4134 domain-containing protein" evidence="2">
    <location>
        <begin position="26"/>
        <end position="123"/>
    </location>
</feature>
<keyword evidence="1" id="KW-1133">Transmembrane helix</keyword>
<keyword evidence="2" id="KW-0732">Signal</keyword>
<dbReference type="Proteomes" id="UP000576550">
    <property type="component" value="Unassembled WGS sequence"/>
</dbReference>
<feature type="signal peptide" evidence="2">
    <location>
        <begin position="1"/>
        <end position="25"/>
    </location>
</feature>
<evidence type="ECO:0000256" key="1">
    <source>
        <dbReference type="SAM" id="Phobius"/>
    </source>
</evidence>
<name>A0A832R945_9BACT</name>
<organism evidence="3 4">
    <name type="scientific">Candidatus Dojkabacteria bacterium</name>
    <dbReference type="NCBI Taxonomy" id="2099670"/>
    <lineage>
        <taxon>Bacteria</taxon>
        <taxon>Candidatus Dojkabacteria</taxon>
    </lineage>
</organism>
<keyword evidence="1" id="KW-0472">Membrane</keyword>
<dbReference type="AlphaFoldDB" id="A0A832R945"/>
<gene>
    <name evidence="3" type="ORF">GX533_02700</name>
</gene>
<dbReference type="EMBL" id="DUTP01000005">
    <property type="protein sequence ID" value="HHX99558.1"/>
    <property type="molecule type" value="Genomic_DNA"/>
</dbReference>
<feature type="transmembrane region" description="Helical" evidence="1">
    <location>
        <begin position="94"/>
        <end position="115"/>
    </location>
</feature>
<dbReference type="Pfam" id="PF18895">
    <property type="entry name" value="T4SS_pilin"/>
    <property type="match status" value="1"/>
</dbReference>
<proteinExistence type="predicted"/>
<dbReference type="NCBIfam" id="NF045849">
    <property type="entry name" value="ICE_MMCAP2_0565"/>
    <property type="match status" value="1"/>
</dbReference>
<dbReference type="InterPro" id="IPR043993">
    <property type="entry name" value="T4SS_pilin"/>
</dbReference>
<keyword evidence="1" id="KW-0812">Transmembrane</keyword>